<keyword evidence="3" id="KW-1185">Reference proteome</keyword>
<feature type="compositionally biased region" description="Polar residues" evidence="1">
    <location>
        <begin position="1"/>
        <end position="29"/>
    </location>
</feature>
<reference evidence="2 3" key="1">
    <citation type="submission" date="2017-12" db="EMBL/GenBank/DDBJ databases">
        <title>Genome Sequence of a Multidrug-Resistant Candida haemulonii Isolate from a Patient with Chronic Leg Ulcers in Israel.</title>
        <authorList>
            <person name="Chow N.A."/>
            <person name="Gade L."/>
            <person name="Batra D."/>
            <person name="Rowe L.A."/>
            <person name="Ben-Ami R."/>
            <person name="Loparev V.N."/>
            <person name="Litvintseva A.P."/>
        </authorList>
    </citation>
    <scope>NUCLEOTIDE SEQUENCE [LARGE SCALE GENOMIC DNA]</scope>
    <source>
        <strain evidence="2 3">B11899</strain>
    </source>
</reference>
<evidence type="ECO:0000313" key="2">
    <source>
        <dbReference type="EMBL" id="PVH20726.1"/>
    </source>
</evidence>
<evidence type="ECO:0000313" key="3">
    <source>
        <dbReference type="Proteomes" id="UP000244309"/>
    </source>
</evidence>
<dbReference type="RefSeq" id="XP_025341666.1">
    <property type="nucleotide sequence ID" value="XM_025487858.1"/>
</dbReference>
<sequence>MSEDQVQPEKSASTETVQPAQPTQDQDQITEGVADLSVKPKKKQRKEQTEEEFNEQKAQFQASGPQINTQDWLFDQTLLDNLDNSKKTDRVHMLHACEKAYYLRDFNKCLSLISQAEKLFGVELENTTKNEDIKSDFAEAGKKTKKSSKVERHVVDLLHIKEACLKKLGSSS</sequence>
<feature type="region of interest" description="Disordered" evidence="1">
    <location>
        <begin position="1"/>
        <end position="65"/>
    </location>
</feature>
<organism evidence="2 3">
    <name type="scientific">Candidozyma haemuli</name>
    <dbReference type="NCBI Taxonomy" id="45357"/>
    <lineage>
        <taxon>Eukaryota</taxon>
        <taxon>Fungi</taxon>
        <taxon>Dikarya</taxon>
        <taxon>Ascomycota</taxon>
        <taxon>Saccharomycotina</taxon>
        <taxon>Pichiomycetes</taxon>
        <taxon>Metschnikowiaceae</taxon>
        <taxon>Candidozyma</taxon>
    </lineage>
</organism>
<dbReference type="GeneID" id="37009560"/>
<dbReference type="EMBL" id="PKFO01000004">
    <property type="protein sequence ID" value="PVH20726.1"/>
    <property type="molecule type" value="Genomic_DNA"/>
</dbReference>
<feature type="compositionally biased region" description="Polar residues" evidence="1">
    <location>
        <begin position="56"/>
        <end position="65"/>
    </location>
</feature>
<dbReference type="OrthoDB" id="4082971at2759"/>
<proteinExistence type="predicted"/>
<evidence type="ECO:0000256" key="1">
    <source>
        <dbReference type="SAM" id="MobiDB-lite"/>
    </source>
</evidence>
<dbReference type="Proteomes" id="UP000244309">
    <property type="component" value="Unassembled WGS sequence"/>
</dbReference>
<accession>A0A2V1AT91</accession>
<protein>
    <submittedName>
        <fullName evidence="2">Uncharacterized protein</fullName>
    </submittedName>
</protein>
<gene>
    <name evidence="2" type="ORF">CXQ85_004230</name>
</gene>
<dbReference type="AlphaFoldDB" id="A0A2V1AT91"/>
<name>A0A2V1AT91_9ASCO</name>
<dbReference type="VEuPathDB" id="FungiDB:CXQ85_004230"/>
<comment type="caution">
    <text evidence="2">The sequence shown here is derived from an EMBL/GenBank/DDBJ whole genome shotgun (WGS) entry which is preliminary data.</text>
</comment>